<dbReference type="Proteomes" id="UP001610335">
    <property type="component" value="Unassembled WGS sequence"/>
</dbReference>
<protein>
    <submittedName>
        <fullName evidence="1">Uncharacterized protein</fullName>
    </submittedName>
</protein>
<keyword evidence="2" id="KW-1185">Reference proteome</keyword>
<name>A0ABR4HXB6_9EURO</name>
<organism evidence="1 2">
    <name type="scientific">Aspergillus cavernicola</name>
    <dbReference type="NCBI Taxonomy" id="176166"/>
    <lineage>
        <taxon>Eukaryota</taxon>
        <taxon>Fungi</taxon>
        <taxon>Dikarya</taxon>
        <taxon>Ascomycota</taxon>
        <taxon>Pezizomycotina</taxon>
        <taxon>Eurotiomycetes</taxon>
        <taxon>Eurotiomycetidae</taxon>
        <taxon>Eurotiales</taxon>
        <taxon>Aspergillaceae</taxon>
        <taxon>Aspergillus</taxon>
        <taxon>Aspergillus subgen. Nidulantes</taxon>
    </lineage>
</organism>
<sequence length="179" mass="20061">MPSPLDGYTITQPEWEVRAFPDGEYLKLKGTIEEVRRELLEINPNWDNDFVSKTKRSNNQVQKRTDFSNSNFNCFGRWGGAQMEVIENGIDYLRGVDGRPNMGPGPGNCGRVSCSYNSGIYWCNDADETKTLNSFGSIADGAQKIVDECQMPILDNPTLSAGQVFHYTDWNVIVTSDTC</sequence>
<proteinExistence type="predicted"/>
<dbReference type="PANTHER" id="PTHR35605:SF1">
    <property type="entry name" value="ECP2 EFFECTOR PROTEIN DOMAIN-CONTAINING PROTEIN-RELATED"/>
    <property type="match status" value="1"/>
</dbReference>
<accession>A0ABR4HXB6</accession>
<evidence type="ECO:0000313" key="2">
    <source>
        <dbReference type="Proteomes" id="UP001610335"/>
    </source>
</evidence>
<gene>
    <name evidence="1" type="ORF">BDW59DRAFT_174602</name>
</gene>
<reference evidence="1 2" key="1">
    <citation type="submission" date="2024-07" db="EMBL/GenBank/DDBJ databases">
        <title>Section-level genome sequencing and comparative genomics of Aspergillus sections Usti and Cavernicolus.</title>
        <authorList>
            <consortium name="Lawrence Berkeley National Laboratory"/>
            <person name="Nybo J.L."/>
            <person name="Vesth T.C."/>
            <person name="Theobald S."/>
            <person name="Frisvad J.C."/>
            <person name="Larsen T.O."/>
            <person name="Kjaerboelling I."/>
            <person name="Rothschild-Mancinelli K."/>
            <person name="Lyhne E.K."/>
            <person name="Kogle M.E."/>
            <person name="Barry K."/>
            <person name="Clum A."/>
            <person name="Na H."/>
            <person name="Ledsgaard L."/>
            <person name="Lin J."/>
            <person name="Lipzen A."/>
            <person name="Kuo A."/>
            <person name="Riley R."/>
            <person name="Mondo S."/>
            <person name="LaButti K."/>
            <person name="Haridas S."/>
            <person name="Pangalinan J."/>
            <person name="Salamov A.A."/>
            <person name="Simmons B.A."/>
            <person name="Magnuson J.K."/>
            <person name="Chen J."/>
            <person name="Drula E."/>
            <person name="Henrissat B."/>
            <person name="Wiebenga A."/>
            <person name="Lubbers R.J."/>
            <person name="Gomes A.C."/>
            <person name="Makela M.R."/>
            <person name="Stajich J."/>
            <person name="Grigoriev I.V."/>
            <person name="Mortensen U.H."/>
            <person name="De vries R.P."/>
            <person name="Baker S.E."/>
            <person name="Andersen M.R."/>
        </authorList>
    </citation>
    <scope>NUCLEOTIDE SEQUENCE [LARGE SCALE GENOMIC DNA]</scope>
    <source>
        <strain evidence="1 2">CBS 600.67</strain>
    </source>
</reference>
<comment type="caution">
    <text evidence="1">The sequence shown here is derived from an EMBL/GenBank/DDBJ whole genome shotgun (WGS) entry which is preliminary data.</text>
</comment>
<evidence type="ECO:0000313" key="1">
    <source>
        <dbReference type="EMBL" id="KAL2820144.1"/>
    </source>
</evidence>
<dbReference type="EMBL" id="JBFXLS010000072">
    <property type="protein sequence ID" value="KAL2820144.1"/>
    <property type="molecule type" value="Genomic_DNA"/>
</dbReference>
<dbReference type="PANTHER" id="PTHR35605">
    <property type="entry name" value="ECP2 EFFECTOR PROTEIN DOMAIN-CONTAINING PROTEIN-RELATED"/>
    <property type="match status" value="1"/>
</dbReference>